<reference evidence="2 3" key="1">
    <citation type="journal article" date="2020" name="Nature">
        <title>Six reference-quality genomes reveal evolution of bat adaptations.</title>
        <authorList>
            <person name="Jebb D."/>
            <person name="Huang Z."/>
            <person name="Pippel M."/>
            <person name="Hughes G.M."/>
            <person name="Lavrichenko K."/>
            <person name="Devanna P."/>
            <person name="Winkler S."/>
            <person name="Jermiin L.S."/>
            <person name="Skirmuntt E.C."/>
            <person name="Katzourakis A."/>
            <person name="Burkitt-Gray L."/>
            <person name="Ray D.A."/>
            <person name="Sullivan K.A.M."/>
            <person name="Roscito J.G."/>
            <person name="Kirilenko B.M."/>
            <person name="Davalos L.M."/>
            <person name="Corthals A.P."/>
            <person name="Power M.L."/>
            <person name="Jones G."/>
            <person name="Ransome R.D."/>
            <person name="Dechmann D.K.N."/>
            <person name="Locatelli A.G."/>
            <person name="Puechmaille S.J."/>
            <person name="Fedrigo O."/>
            <person name="Jarvis E.D."/>
            <person name="Hiller M."/>
            <person name="Vernes S.C."/>
            <person name="Myers E.W."/>
            <person name="Teeling E.C."/>
        </authorList>
    </citation>
    <scope>NUCLEOTIDE SEQUENCE [LARGE SCALE GENOMIC DNA]</scope>
    <source>
        <strain evidence="2">MMolMol1</strain>
        <tissue evidence="2">Muscle</tissue>
    </source>
</reference>
<organism evidence="2 3">
    <name type="scientific">Molossus molossus</name>
    <name type="common">Pallas' mastiff bat</name>
    <name type="synonym">Vespertilio molossus</name>
    <dbReference type="NCBI Taxonomy" id="27622"/>
    <lineage>
        <taxon>Eukaryota</taxon>
        <taxon>Metazoa</taxon>
        <taxon>Chordata</taxon>
        <taxon>Craniata</taxon>
        <taxon>Vertebrata</taxon>
        <taxon>Euteleostomi</taxon>
        <taxon>Mammalia</taxon>
        <taxon>Eutheria</taxon>
        <taxon>Laurasiatheria</taxon>
        <taxon>Chiroptera</taxon>
        <taxon>Yangochiroptera</taxon>
        <taxon>Molossidae</taxon>
        <taxon>Molossus</taxon>
    </lineage>
</organism>
<comment type="caution">
    <text evidence="2">The sequence shown here is derived from an EMBL/GenBank/DDBJ whole genome shotgun (WGS) entry which is preliminary data.</text>
</comment>
<sequence>MSQFPVILFILKMKLMIFCLWMKLTVTFITGKGTMIVSFQSMIGLYITTLILMKFSVTQEFCLMSLMKKKYKLILENIWMEIVKSIWRILLLIPITPLSLVGSIQIIMKTSIVIWSVAILVTTK</sequence>
<proteinExistence type="predicted"/>
<keyword evidence="2" id="KW-0418">Kinase</keyword>
<name>A0A7J8JY62_MOLMO</name>
<keyword evidence="1" id="KW-1133">Transmembrane helix</keyword>
<keyword evidence="1" id="KW-0812">Transmembrane</keyword>
<keyword evidence="3" id="KW-1185">Reference proteome</keyword>
<dbReference type="GO" id="GO:0016301">
    <property type="term" value="F:kinase activity"/>
    <property type="evidence" value="ECO:0007669"/>
    <property type="project" value="UniProtKB-KW"/>
</dbReference>
<dbReference type="Proteomes" id="UP000550707">
    <property type="component" value="Unassembled WGS sequence"/>
</dbReference>
<dbReference type="AlphaFoldDB" id="A0A7J8JY62"/>
<evidence type="ECO:0000313" key="2">
    <source>
        <dbReference type="EMBL" id="KAF6501309.1"/>
    </source>
</evidence>
<keyword evidence="2" id="KW-0808">Transferase</keyword>
<accession>A0A7J8JY62</accession>
<dbReference type="EMBL" id="JACASF010000001">
    <property type="protein sequence ID" value="KAF6501309.1"/>
    <property type="molecule type" value="Genomic_DNA"/>
</dbReference>
<evidence type="ECO:0000313" key="3">
    <source>
        <dbReference type="Proteomes" id="UP000550707"/>
    </source>
</evidence>
<evidence type="ECO:0000256" key="1">
    <source>
        <dbReference type="SAM" id="Phobius"/>
    </source>
</evidence>
<gene>
    <name evidence="2" type="ORF">HJG59_011908</name>
</gene>
<feature type="transmembrane region" description="Helical" evidence="1">
    <location>
        <begin position="35"/>
        <end position="57"/>
    </location>
</feature>
<feature type="transmembrane region" description="Helical" evidence="1">
    <location>
        <begin position="7"/>
        <end position="29"/>
    </location>
</feature>
<protein>
    <submittedName>
        <fullName evidence="2">Mitogen-activated protein kinase 6</fullName>
    </submittedName>
</protein>
<keyword evidence="1" id="KW-0472">Membrane</keyword>